<dbReference type="OrthoDB" id="8560395at2"/>
<dbReference type="Pfam" id="PF11072">
    <property type="entry name" value="DUF2859"/>
    <property type="match status" value="1"/>
</dbReference>
<proteinExistence type="predicted"/>
<dbReference type="EMBL" id="UGNV01000002">
    <property type="protein sequence ID" value="STX55456.1"/>
    <property type="molecule type" value="Genomic_DNA"/>
</dbReference>
<evidence type="ECO:0000313" key="2">
    <source>
        <dbReference type="EMBL" id="STX55528.1"/>
    </source>
</evidence>
<dbReference type="AlphaFoldDB" id="A0A378JTC6"/>
<name>A0A378JTC6_9GAMM</name>
<evidence type="ECO:0000313" key="1">
    <source>
        <dbReference type="EMBL" id="STX55456.1"/>
    </source>
</evidence>
<organism evidence="2 3">
    <name type="scientific">Legionella beliardensis</name>
    <dbReference type="NCBI Taxonomy" id="91822"/>
    <lineage>
        <taxon>Bacteria</taxon>
        <taxon>Pseudomonadati</taxon>
        <taxon>Pseudomonadota</taxon>
        <taxon>Gammaproteobacteria</taxon>
        <taxon>Legionellales</taxon>
        <taxon>Legionellaceae</taxon>
        <taxon>Legionella</taxon>
    </lineage>
</organism>
<reference evidence="2 3" key="1">
    <citation type="submission" date="2018-06" db="EMBL/GenBank/DDBJ databases">
        <authorList>
            <consortium name="Pathogen Informatics"/>
            <person name="Doyle S."/>
        </authorList>
    </citation>
    <scope>NUCLEOTIDE SEQUENCE [LARGE SCALE GENOMIC DNA]</scope>
    <source>
        <strain evidence="2 3">NCTC13315</strain>
    </source>
</reference>
<dbReference type="Proteomes" id="UP000254968">
    <property type="component" value="Unassembled WGS sequence"/>
</dbReference>
<accession>A0A378JTC6</accession>
<protein>
    <submittedName>
        <fullName evidence="2">Integrating conjugative element protein, PFL_4695 family</fullName>
    </submittedName>
</protein>
<dbReference type="InterPro" id="IPR021300">
    <property type="entry name" value="Integr_conj_element_PFL4695"/>
</dbReference>
<dbReference type="RefSeq" id="WP_115304109.1">
    <property type="nucleotide sequence ID" value="NZ_CAAAHO010000010.1"/>
</dbReference>
<keyword evidence="3" id="KW-1185">Reference proteome</keyword>
<dbReference type="EMBL" id="UGNV01000002">
    <property type="protein sequence ID" value="STX55528.1"/>
    <property type="molecule type" value="Genomic_DNA"/>
</dbReference>
<gene>
    <name evidence="1" type="ORF">NCTC13315_02828</name>
    <name evidence="2" type="ORF">NCTC13315_02900</name>
</gene>
<sequence>MRLLAASAGVLLISSVYGLKVLDIQGPVTAIKPYLFSYVAPTKEFELTSHPRAFGVPMTSKASVGMVVSKTVPDYLSLTMLVIGNDEVSKRWLATQQPFLKTFQGLGLVANVETEAQLSALQKRAGIPLVAANVDALMALIHQTHYPLVIEKGRVWQ</sequence>
<dbReference type="NCBIfam" id="TIGR03765">
    <property type="entry name" value="ICE_PFL_4695"/>
    <property type="match status" value="1"/>
</dbReference>
<evidence type="ECO:0000313" key="3">
    <source>
        <dbReference type="Proteomes" id="UP000254968"/>
    </source>
</evidence>